<accession>A0A2Z7BCN1</accession>
<proteinExistence type="predicted"/>
<dbReference type="Proteomes" id="UP000250235">
    <property type="component" value="Unassembled WGS sequence"/>
</dbReference>
<dbReference type="AlphaFoldDB" id="A0A2Z7BCN1"/>
<dbReference type="EMBL" id="KV008974">
    <property type="protein sequence ID" value="KZV29819.1"/>
    <property type="molecule type" value="Genomic_DNA"/>
</dbReference>
<gene>
    <name evidence="1" type="ORF">F511_43301</name>
</gene>
<evidence type="ECO:0000313" key="1">
    <source>
        <dbReference type="EMBL" id="KZV29819.1"/>
    </source>
</evidence>
<protein>
    <submittedName>
        <fullName evidence="1">Uncharacterized protein</fullName>
    </submittedName>
</protein>
<organism evidence="1 2">
    <name type="scientific">Dorcoceras hygrometricum</name>
    <dbReference type="NCBI Taxonomy" id="472368"/>
    <lineage>
        <taxon>Eukaryota</taxon>
        <taxon>Viridiplantae</taxon>
        <taxon>Streptophyta</taxon>
        <taxon>Embryophyta</taxon>
        <taxon>Tracheophyta</taxon>
        <taxon>Spermatophyta</taxon>
        <taxon>Magnoliopsida</taxon>
        <taxon>eudicotyledons</taxon>
        <taxon>Gunneridae</taxon>
        <taxon>Pentapetalae</taxon>
        <taxon>asterids</taxon>
        <taxon>lamiids</taxon>
        <taxon>Lamiales</taxon>
        <taxon>Gesneriaceae</taxon>
        <taxon>Didymocarpoideae</taxon>
        <taxon>Trichosporeae</taxon>
        <taxon>Loxocarpinae</taxon>
        <taxon>Dorcoceras</taxon>
    </lineage>
</organism>
<keyword evidence="2" id="KW-1185">Reference proteome</keyword>
<evidence type="ECO:0000313" key="2">
    <source>
        <dbReference type="Proteomes" id="UP000250235"/>
    </source>
</evidence>
<reference evidence="1 2" key="1">
    <citation type="journal article" date="2015" name="Proc. Natl. Acad. Sci. U.S.A.">
        <title>The resurrection genome of Boea hygrometrica: A blueprint for survival of dehydration.</title>
        <authorList>
            <person name="Xiao L."/>
            <person name="Yang G."/>
            <person name="Zhang L."/>
            <person name="Yang X."/>
            <person name="Zhao S."/>
            <person name="Ji Z."/>
            <person name="Zhou Q."/>
            <person name="Hu M."/>
            <person name="Wang Y."/>
            <person name="Chen M."/>
            <person name="Xu Y."/>
            <person name="Jin H."/>
            <person name="Xiao X."/>
            <person name="Hu G."/>
            <person name="Bao F."/>
            <person name="Hu Y."/>
            <person name="Wan P."/>
            <person name="Li L."/>
            <person name="Deng X."/>
            <person name="Kuang T."/>
            <person name="Xiang C."/>
            <person name="Zhu J.K."/>
            <person name="Oliver M.J."/>
            <person name="He Y."/>
        </authorList>
    </citation>
    <scope>NUCLEOTIDE SEQUENCE [LARGE SCALE GENOMIC DNA]</scope>
    <source>
        <strain evidence="2">cv. XS01</strain>
    </source>
</reference>
<name>A0A2Z7BCN1_9LAMI</name>
<sequence length="78" mass="8586">MPPCAAAAASSRRNSFRPIRRGESVRAEFVSASSAASRRSLGSGRGPDWRYLPQSTEKSRVLVIPVGARHKCQQDIRF</sequence>